<dbReference type="EMBL" id="CAJNOJ010000161">
    <property type="protein sequence ID" value="CAF1221574.1"/>
    <property type="molecule type" value="Genomic_DNA"/>
</dbReference>
<feature type="domain" description="H-type lectin" evidence="1">
    <location>
        <begin position="73"/>
        <end position="97"/>
    </location>
</feature>
<sequence>MCCMRIRFRRNRKARYQIKSFLFLCQNLGENKSTYPDRSGYIGWVRVLSSPQPHPHPHLPSTPSETKTSLIFYVTFPQKFQQTPKVIVALETIDTSAIRFWFCSSWIDGGKCYALWI</sequence>
<dbReference type="Pfam" id="PF09458">
    <property type="entry name" value="H_lectin"/>
    <property type="match status" value="1"/>
</dbReference>
<dbReference type="InterPro" id="IPR019019">
    <property type="entry name" value="H-type_lectin_domain"/>
</dbReference>
<dbReference type="InterPro" id="IPR037221">
    <property type="entry name" value="H-type_lectin_dom_sf"/>
</dbReference>
<accession>A0A814XXH0</accession>
<dbReference type="Gene3D" id="2.60.40.2080">
    <property type="match status" value="1"/>
</dbReference>
<evidence type="ECO:0000313" key="2">
    <source>
        <dbReference type="EMBL" id="CAF1221574.1"/>
    </source>
</evidence>
<comment type="caution">
    <text evidence="2">The sequence shown here is derived from an EMBL/GenBank/DDBJ whole genome shotgun (WGS) entry which is preliminary data.</text>
</comment>
<proteinExistence type="predicted"/>
<dbReference type="AlphaFoldDB" id="A0A814XXH0"/>
<dbReference type="GO" id="GO:0007155">
    <property type="term" value="P:cell adhesion"/>
    <property type="evidence" value="ECO:0007669"/>
    <property type="project" value="InterPro"/>
</dbReference>
<dbReference type="Proteomes" id="UP000663852">
    <property type="component" value="Unassembled WGS sequence"/>
</dbReference>
<evidence type="ECO:0000313" key="3">
    <source>
        <dbReference type="Proteomes" id="UP000663852"/>
    </source>
</evidence>
<reference evidence="2" key="1">
    <citation type="submission" date="2021-02" db="EMBL/GenBank/DDBJ databases">
        <authorList>
            <person name="Nowell W R."/>
        </authorList>
    </citation>
    <scope>NUCLEOTIDE SEQUENCE</scope>
</reference>
<protein>
    <recommendedName>
        <fullName evidence="1">H-type lectin domain-containing protein</fullName>
    </recommendedName>
</protein>
<organism evidence="2 3">
    <name type="scientific">Adineta ricciae</name>
    <name type="common">Rotifer</name>
    <dbReference type="NCBI Taxonomy" id="249248"/>
    <lineage>
        <taxon>Eukaryota</taxon>
        <taxon>Metazoa</taxon>
        <taxon>Spiralia</taxon>
        <taxon>Gnathifera</taxon>
        <taxon>Rotifera</taxon>
        <taxon>Eurotatoria</taxon>
        <taxon>Bdelloidea</taxon>
        <taxon>Adinetida</taxon>
        <taxon>Adinetidae</taxon>
        <taxon>Adineta</taxon>
    </lineage>
</organism>
<dbReference type="SUPFAM" id="SSF141086">
    <property type="entry name" value="Agglutinin HPA-like"/>
    <property type="match status" value="1"/>
</dbReference>
<dbReference type="GO" id="GO:0030246">
    <property type="term" value="F:carbohydrate binding"/>
    <property type="evidence" value="ECO:0007669"/>
    <property type="project" value="InterPro"/>
</dbReference>
<gene>
    <name evidence="2" type="ORF">EDS130_LOCUS26445</name>
</gene>
<name>A0A814XXH0_ADIRI</name>
<evidence type="ECO:0000259" key="1">
    <source>
        <dbReference type="Pfam" id="PF09458"/>
    </source>
</evidence>